<sequence length="134" mass="14417">MTRFVIDAPVAIRLATDGVAIPAGHALLAPALLRSQALALLYGSVRRGDTDERTAKKTLDGIRSLRIRLLGDRVLQSVAWEVAHTLGWPDTYQAEYVALTRLQADALVTLDAEFAKAASTLITTAPLTKVLQAP</sequence>
<dbReference type="RefSeq" id="WP_380755852.1">
    <property type="nucleotide sequence ID" value="NZ_JBHSRF010000031.1"/>
</dbReference>
<name>A0ABW1NL51_9ACTN</name>
<dbReference type="EMBL" id="JBHSRF010000031">
    <property type="protein sequence ID" value="MFC6083645.1"/>
    <property type="molecule type" value="Genomic_DNA"/>
</dbReference>
<proteinExistence type="predicted"/>
<dbReference type="Gene3D" id="3.40.50.1010">
    <property type="entry name" value="5'-nuclease"/>
    <property type="match status" value="1"/>
</dbReference>
<accession>A0ABW1NL51</accession>
<protein>
    <submittedName>
        <fullName evidence="1">Type II toxin-antitoxin system VapC family toxin</fullName>
    </submittedName>
</protein>
<comment type="caution">
    <text evidence="1">The sequence shown here is derived from an EMBL/GenBank/DDBJ whole genome shotgun (WGS) entry which is preliminary data.</text>
</comment>
<gene>
    <name evidence="1" type="ORF">ACFP1K_20925</name>
</gene>
<evidence type="ECO:0000313" key="1">
    <source>
        <dbReference type="EMBL" id="MFC6083645.1"/>
    </source>
</evidence>
<evidence type="ECO:0000313" key="2">
    <source>
        <dbReference type="Proteomes" id="UP001596137"/>
    </source>
</evidence>
<keyword evidence="2" id="KW-1185">Reference proteome</keyword>
<dbReference type="Proteomes" id="UP001596137">
    <property type="component" value="Unassembled WGS sequence"/>
</dbReference>
<organism evidence="1 2">
    <name type="scientific">Sphaerisporangium aureirubrum</name>
    <dbReference type="NCBI Taxonomy" id="1544736"/>
    <lineage>
        <taxon>Bacteria</taxon>
        <taxon>Bacillati</taxon>
        <taxon>Actinomycetota</taxon>
        <taxon>Actinomycetes</taxon>
        <taxon>Streptosporangiales</taxon>
        <taxon>Streptosporangiaceae</taxon>
        <taxon>Sphaerisporangium</taxon>
    </lineage>
</organism>
<reference evidence="2" key="1">
    <citation type="journal article" date="2019" name="Int. J. Syst. Evol. Microbiol.">
        <title>The Global Catalogue of Microorganisms (GCM) 10K type strain sequencing project: providing services to taxonomists for standard genome sequencing and annotation.</title>
        <authorList>
            <consortium name="The Broad Institute Genomics Platform"/>
            <consortium name="The Broad Institute Genome Sequencing Center for Infectious Disease"/>
            <person name="Wu L."/>
            <person name="Ma J."/>
        </authorList>
    </citation>
    <scope>NUCLEOTIDE SEQUENCE [LARGE SCALE GENOMIC DNA]</scope>
    <source>
        <strain evidence="2">JCM 30346</strain>
    </source>
</reference>